<reference evidence="1" key="1">
    <citation type="journal article" date="2014" name="Front. Microbiol.">
        <title>High frequency of phylogenetically diverse reductive dehalogenase-homologous genes in deep subseafloor sedimentary metagenomes.</title>
        <authorList>
            <person name="Kawai M."/>
            <person name="Futagami T."/>
            <person name="Toyoda A."/>
            <person name="Takaki Y."/>
            <person name="Nishi S."/>
            <person name="Hori S."/>
            <person name="Arai W."/>
            <person name="Tsubouchi T."/>
            <person name="Morono Y."/>
            <person name="Uchiyama I."/>
            <person name="Ito T."/>
            <person name="Fujiyama A."/>
            <person name="Inagaki F."/>
            <person name="Takami H."/>
        </authorList>
    </citation>
    <scope>NUCLEOTIDE SEQUENCE</scope>
    <source>
        <strain evidence="1">Expedition CK06-06</strain>
    </source>
</reference>
<protein>
    <recommendedName>
        <fullName evidence="2">MalT-like TPR region domain-containing protein</fullName>
    </recommendedName>
</protein>
<comment type="caution">
    <text evidence="1">The sequence shown here is derived from an EMBL/GenBank/DDBJ whole genome shotgun (WGS) entry which is preliminary data.</text>
</comment>
<feature type="non-terminal residue" evidence="1">
    <location>
        <position position="1"/>
    </location>
</feature>
<dbReference type="SUPFAM" id="SSF48452">
    <property type="entry name" value="TPR-like"/>
    <property type="match status" value="1"/>
</dbReference>
<name>X1C5M4_9ZZZZ</name>
<dbReference type="InterPro" id="IPR011990">
    <property type="entry name" value="TPR-like_helical_dom_sf"/>
</dbReference>
<sequence>FQKIASYYRGAGLCYQEINNNLIESASCFVLAGNYIEKVEDYSEAAENFLNAANVFKDLNNFEMAYKHLVKAGDNFWKIGDLNKSTECYLNAYDIAVEGNLEFNRYGIFNQIIRGLSKIAKEGIKSKQFYTAATLILESIKFYEQLDGSRDFFLRQMVRSVYRYYYRAANLKKIGYSHIVHSYVLASLSSILNGNLKKAWEIISEIDSEGNTINKYKELIKLIIDWVSEGRKVEFKKFPYSIRRIIEGSEEIMYILSLFKNLQPPTNLLP</sequence>
<evidence type="ECO:0000313" key="1">
    <source>
        <dbReference type="EMBL" id="GAG79686.1"/>
    </source>
</evidence>
<gene>
    <name evidence="1" type="ORF">S01H4_31350</name>
</gene>
<dbReference type="Gene3D" id="1.25.40.10">
    <property type="entry name" value="Tetratricopeptide repeat domain"/>
    <property type="match status" value="1"/>
</dbReference>
<proteinExistence type="predicted"/>
<evidence type="ECO:0008006" key="2">
    <source>
        <dbReference type="Google" id="ProtNLM"/>
    </source>
</evidence>
<dbReference type="AlphaFoldDB" id="X1C5M4"/>
<dbReference type="EMBL" id="BART01016278">
    <property type="protein sequence ID" value="GAG79686.1"/>
    <property type="molecule type" value="Genomic_DNA"/>
</dbReference>
<organism evidence="1">
    <name type="scientific">marine sediment metagenome</name>
    <dbReference type="NCBI Taxonomy" id="412755"/>
    <lineage>
        <taxon>unclassified sequences</taxon>
        <taxon>metagenomes</taxon>
        <taxon>ecological metagenomes</taxon>
    </lineage>
</organism>
<accession>X1C5M4</accession>
<dbReference type="Pfam" id="PF14938">
    <property type="entry name" value="SNAP"/>
    <property type="match status" value="1"/>
</dbReference>